<dbReference type="EMBL" id="QJPH01000346">
    <property type="protein sequence ID" value="PZN77018.1"/>
    <property type="molecule type" value="Genomic_DNA"/>
</dbReference>
<accession>A0A2W4RAV2</accession>
<comment type="caution">
    <text evidence="1">The sequence shown here is derived from an EMBL/GenBank/DDBJ whole genome shotgun (WGS) entry which is preliminary data.</text>
</comment>
<protein>
    <submittedName>
        <fullName evidence="1">Uncharacterized protein</fullName>
    </submittedName>
</protein>
<sequence length="75" mass="8180">MENNEKCLQFLEEHIPDLAAVAFKQAYWQALAEGSSVLEVENGAIVEVFPDGSRKVIKQIGPAIPAEVGQKRISA</sequence>
<evidence type="ECO:0000313" key="1">
    <source>
        <dbReference type="EMBL" id="PZN77018.1"/>
    </source>
</evidence>
<proteinExistence type="predicted"/>
<evidence type="ECO:0000313" key="2">
    <source>
        <dbReference type="Proteomes" id="UP000249396"/>
    </source>
</evidence>
<dbReference type="AlphaFoldDB" id="A0A2W4RAV2"/>
<name>A0A2W4RAV2_9GAMM</name>
<reference evidence="1 2" key="1">
    <citation type="journal article" date="2018" name="Aquat. Microb. Ecol.">
        <title>Gammaproteobacterial methanotrophs dominate.</title>
        <authorList>
            <person name="Rissanen A.J."/>
            <person name="Saarenheimo J."/>
            <person name="Tiirola M."/>
            <person name="Peura S."/>
            <person name="Aalto S.L."/>
            <person name="Karvinen A."/>
            <person name="Nykanen H."/>
        </authorList>
    </citation>
    <scope>NUCLEOTIDE SEQUENCE [LARGE SCALE GENOMIC DNA]</scope>
    <source>
        <strain evidence="1">AMbin10</strain>
    </source>
</reference>
<gene>
    <name evidence="1" type="ORF">DM484_15495</name>
</gene>
<dbReference type="Proteomes" id="UP000249396">
    <property type="component" value="Unassembled WGS sequence"/>
</dbReference>
<organism evidence="1 2">
    <name type="scientific">Candidatus Methylumidiphilus alinenensis</name>
    <dbReference type="NCBI Taxonomy" id="2202197"/>
    <lineage>
        <taxon>Bacteria</taxon>
        <taxon>Pseudomonadati</taxon>
        <taxon>Pseudomonadota</taxon>
        <taxon>Gammaproteobacteria</taxon>
        <taxon>Methylococcales</taxon>
        <taxon>Candidatus Methylumidiphilus</taxon>
    </lineage>
</organism>